<evidence type="ECO:0008006" key="3">
    <source>
        <dbReference type="Google" id="ProtNLM"/>
    </source>
</evidence>
<keyword evidence="2" id="KW-1185">Reference proteome</keyword>
<proteinExistence type="predicted"/>
<evidence type="ECO:0000313" key="1">
    <source>
        <dbReference type="EMBL" id="MCP9276463.1"/>
    </source>
</evidence>
<accession>A0ABT1MBD9</accession>
<evidence type="ECO:0000313" key="2">
    <source>
        <dbReference type="Proteomes" id="UP001651690"/>
    </source>
</evidence>
<protein>
    <recommendedName>
        <fullName evidence="3">DUF732 domain-containing protein</fullName>
    </recommendedName>
</protein>
<name>A0ABT1MBD9_9MYCO</name>
<organism evidence="1 2">
    <name type="scientific">Mycolicibacterium arenosum</name>
    <dbReference type="NCBI Taxonomy" id="2952157"/>
    <lineage>
        <taxon>Bacteria</taxon>
        <taxon>Bacillati</taxon>
        <taxon>Actinomycetota</taxon>
        <taxon>Actinomycetes</taxon>
        <taxon>Mycobacteriales</taxon>
        <taxon>Mycobacteriaceae</taxon>
        <taxon>Mycolicibacterium</taxon>
    </lineage>
</organism>
<dbReference type="EMBL" id="JANDBD010000017">
    <property type="protein sequence ID" value="MCP9276463.1"/>
    <property type="molecule type" value="Genomic_DNA"/>
</dbReference>
<sequence>MPTSALTYSVRRVFASCLALLAVLASFELLSRGSDPDPFSFHEGYSAIADRGSVRAAMAHAGATPTRLCNNLFDDALARGTADRIVHHDFLNGCERAVGDAME</sequence>
<reference evidence="1 2" key="1">
    <citation type="submission" date="2022-06" db="EMBL/GenBank/DDBJ databases">
        <title>Mycolicibacterium sp. CAU 1645 isolated from seawater.</title>
        <authorList>
            <person name="Kim W."/>
        </authorList>
    </citation>
    <scope>NUCLEOTIDE SEQUENCE [LARGE SCALE GENOMIC DNA]</scope>
    <source>
        <strain evidence="1 2">CAU 1645</strain>
    </source>
</reference>
<dbReference type="RefSeq" id="WP_255064496.1">
    <property type="nucleotide sequence ID" value="NZ_JANDBD010000017.1"/>
</dbReference>
<gene>
    <name evidence="1" type="ORF">NM203_30175</name>
</gene>
<comment type="caution">
    <text evidence="1">The sequence shown here is derived from an EMBL/GenBank/DDBJ whole genome shotgun (WGS) entry which is preliminary data.</text>
</comment>
<dbReference type="Proteomes" id="UP001651690">
    <property type="component" value="Unassembled WGS sequence"/>
</dbReference>